<dbReference type="RefSeq" id="WP_095717720.1">
    <property type="nucleotide sequence ID" value="NZ_NTGA01000012.1"/>
</dbReference>
<keyword evidence="1" id="KW-0732">Signal</keyword>
<protein>
    <submittedName>
        <fullName evidence="2">Uncharacterized protein</fullName>
    </submittedName>
</protein>
<reference evidence="3" key="1">
    <citation type="submission" date="2017-09" db="EMBL/GenBank/DDBJ databases">
        <authorList>
            <person name="Zhang Y."/>
            <person name="Huang X."/>
            <person name="Liu J."/>
            <person name="Lu L."/>
            <person name="Peng K."/>
        </authorList>
    </citation>
    <scope>NUCLEOTIDE SEQUENCE [LARGE SCALE GENOMIC DNA]</scope>
    <source>
        <strain evidence="3">S-XJ-1</strain>
    </source>
</reference>
<evidence type="ECO:0000313" key="3">
    <source>
        <dbReference type="Proteomes" id="UP000218810"/>
    </source>
</evidence>
<dbReference type="Proteomes" id="UP000218810">
    <property type="component" value="Unassembled WGS sequence"/>
</dbReference>
<evidence type="ECO:0000256" key="1">
    <source>
        <dbReference type="SAM" id="SignalP"/>
    </source>
</evidence>
<feature type="signal peptide" evidence="1">
    <location>
        <begin position="1"/>
        <end position="32"/>
    </location>
</feature>
<dbReference type="AlphaFoldDB" id="A0A2A2WRF2"/>
<accession>A0A2A2WRF2</accession>
<keyword evidence="3" id="KW-1185">Reference proteome</keyword>
<feature type="chain" id="PRO_5012110128" evidence="1">
    <location>
        <begin position="33"/>
        <end position="205"/>
    </location>
</feature>
<dbReference type="EMBL" id="NTGA01000012">
    <property type="protein sequence ID" value="PAY23819.1"/>
    <property type="molecule type" value="Genomic_DNA"/>
</dbReference>
<name>A0A2A2WRF2_9ACTN</name>
<evidence type="ECO:0000313" key="2">
    <source>
        <dbReference type="EMBL" id="PAY23819.1"/>
    </source>
</evidence>
<gene>
    <name evidence="2" type="ORF">CEY15_06150</name>
</gene>
<proteinExistence type="predicted"/>
<organism evidence="2 3">
    <name type="scientific">Dietzia natronolimnaea</name>
    <dbReference type="NCBI Taxonomy" id="161920"/>
    <lineage>
        <taxon>Bacteria</taxon>
        <taxon>Bacillati</taxon>
        <taxon>Actinomycetota</taxon>
        <taxon>Actinomycetes</taxon>
        <taxon>Mycobacteriales</taxon>
        <taxon>Dietziaceae</taxon>
        <taxon>Dietzia</taxon>
    </lineage>
</organism>
<sequence length="205" mass="21358">MTSTSIRTYGTAAIAAALMGAGSFIAPAIAQAQAFDPTDILKIDSPELTVNVSGDTAHFTVVAPENMACVGPLVVEGSISQEDIDPETWDDSFAEDLFSNPVWPTDQADLRVVVNETSDLLDQEGAFASPHEVSVPNLNDGDYVATTICVTEDSIAPLDGPSEISALQDAQFPVAMHFRNFSVTTTGSVNLGSVDVFGSLGSAGS</sequence>
<comment type="caution">
    <text evidence="2">The sequence shown here is derived from an EMBL/GenBank/DDBJ whole genome shotgun (WGS) entry which is preliminary data.</text>
</comment>